<dbReference type="PANTHER" id="PTHR14136:SF17">
    <property type="entry name" value="BTB_POZ DOMAIN-CONTAINING PROTEIN KCTD9"/>
    <property type="match status" value="1"/>
</dbReference>
<keyword evidence="1" id="KW-0812">Transmembrane</keyword>
<dbReference type="Pfam" id="PF00805">
    <property type="entry name" value="Pentapeptide"/>
    <property type="match status" value="3"/>
</dbReference>
<evidence type="ECO:0000313" key="3">
    <source>
        <dbReference type="Proteomes" id="UP000641954"/>
    </source>
</evidence>
<feature type="transmembrane region" description="Helical" evidence="1">
    <location>
        <begin position="250"/>
        <end position="270"/>
    </location>
</feature>
<feature type="transmembrane region" description="Helical" evidence="1">
    <location>
        <begin position="70"/>
        <end position="95"/>
    </location>
</feature>
<dbReference type="EMBL" id="JACJSK010000011">
    <property type="protein sequence ID" value="MBD2544258.1"/>
    <property type="molecule type" value="Genomic_DNA"/>
</dbReference>
<reference evidence="2 3" key="1">
    <citation type="journal article" date="2020" name="ISME J.">
        <title>Comparative genomics reveals insights into cyanobacterial evolution and habitat adaptation.</title>
        <authorList>
            <person name="Chen M.Y."/>
            <person name="Teng W.K."/>
            <person name="Zhao L."/>
            <person name="Hu C.X."/>
            <person name="Zhou Y.K."/>
            <person name="Han B.P."/>
            <person name="Song L.R."/>
            <person name="Shu W.S."/>
        </authorList>
    </citation>
    <scope>NUCLEOTIDE SEQUENCE [LARGE SCALE GENOMIC DNA]</scope>
    <source>
        <strain evidence="2 3">FACHB-1370</strain>
    </source>
</reference>
<keyword evidence="3" id="KW-1185">Reference proteome</keyword>
<dbReference type="PANTHER" id="PTHR14136">
    <property type="entry name" value="BTB_POZ DOMAIN-CONTAINING PROTEIN KCTD9"/>
    <property type="match status" value="1"/>
</dbReference>
<name>A0ABR8EDK7_9CYAN</name>
<organism evidence="2 3">
    <name type="scientific">Planktothricoides raciborskii FACHB-1370</name>
    <dbReference type="NCBI Taxonomy" id="2949576"/>
    <lineage>
        <taxon>Bacteria</taxon>
        <taxon>Bacillati</taxon>
        <taxon>Cyanobacteriota</taxon>
        <taxon>Cyanophyceae</taxon>
        <taxon>Oscillatoriophycideae</taxon>
        <taxon>Oscillatoriales</taxon>
        <taxon>Oscillatoriaceae</taxon>
        <taxon>Planktothricoides</taxon>
    </lineage>
</organism>
<dbReference type="InterPro" id="IPR051082">
    <property type="entry name" value="Pentapeptide-BTB/POZ_domain"/>
</dbReference>
<dbReference type="InterPro" id="IPR001646">
    <property type="entry name" value="5peptide_repeat"/>
</dbReference>
<dbReference type="Proteomes" id="UP000641954">
    <property type="component" value="Unassembled WGS sequence"/>
</dbReference>
<dbReference type="Gene3D" id="2.160.20.80">
    <property type="entry name" value="E3 ubiquitin-protein ligase SopA"/>
    <property type="match status" value="3"/>
</dbReference>
<keyword evidence="1" id="KW-1133">Transmembrane helix</keyword>
<comment type="caution">
    <text evidence="2">The sequence shown here is derived from an EMBL/GenBank/DDBJ whole genome shotgun (WGS) entry which is preliminary data.</text>
</comment>
<feature type="transmembrane region" description="Helical" evidence="1">
    <location>
        <begin position="207"/>
        <end position="230"/>
    </location>
</feature>
<feature type="transmembrane region" description="Helical" evidence="1">
    <location>
        <begin position="107"/>
        <end position="124"/>
    </location>
</feature>
<protein>
    <submittedName>
        <fullName evidence="2">Pentapeptide repeat-containing protein</fullName>
    </submittedName>
</protein>
<dbReference type="SUPFAM" id="SSF141571">
    <property type="entry name" value="Pentapeptide repeat-like"/>
    <property type="match status" value="1"/>
</dbReference>
<evidence type="ECO:0000256" key="1">
    <source>
        <dbReference type="SAM" id="Phobius"/>
    </source>
</evidence>
<sequence>MKAKELLRRYADGRRDFRGENLRGQSFKGKDLSGADFSKADIRGANFTNATLKNTKFNHAQAGLDHPTKIFLLIGLFLISALIGFMFVFCNALLGSFFISEVIDKNTFIPMLFVIGVTLFIFYVSDLGFKADLIALILGSTLILIALAFVLVLSNIGFALDRDEVAALTIPGTALLLLEGTASFTIVASDIIIVASDILDNKVWKKMMAWLCSLIGNFVGIFLGISNKGIENAISMAKASIIPEITINSYIYLVITIGIFLSLLASINIAKSTLSGKKNNGLILQLAIDFAAIGGTSFRGADLTDADFTNATLKNSDFRGANLKRTWWRGAKKLKFARPGDTYLSQPQIIELVTTGDGENKTYDRLNLQGINLHKSKLQNASFIETNLDDANLQDANLTDARLVHAQLDDADLTGATLTGAYIEEWNITTTTKLNGIRCNYVFMRLPPKDRPAFIALPPEESSNLNPQRKPDDWQKNFEDGEFTDFIAPMRQTLDLYHNRSVDMRLVAIALQQLKDDNPEAEIEVVSMEKKGKNKDKLLIRAETSPQSDHAALNQGYFANLEYVQSLPPEALQALVADRGKIIQLLAGILETKHQSPDINIYNQNQGDQNMSGDRHITTNSYHEDNRNITDNQGTIIENVGRDVNQYAPEQKQDLATAAAEIQKLLEQLEKTYPTDTTTGKMTIATKAIEAIENNPTLMQRILSALKSGGTAALEQLLSHPAASFAIAALEDWQKSKTD</sequence>
<accession>A0ABR8EDK7</accession>
<keyword evidence="1" id="KW-0472">Membrane</keyword>
<proteinExistence type="predicted"/>
<feature type="transmembrane region" description="Helical" evidence="1">
    <location>
        <begin position="174"/>
        <end position="195"/>
    </location>
</feature>
<gene>
    <name evidence="2" type="ORF">H6G72_10445</name>
</gene>
<evidence type="ECO:0000313" key="2">
    <source>
        <dbReference type="EMBL" id="MBD2544258.1"/>
    </source>
</evidence>
<feature type="transmembrane region" description="Helical" evidence="1">
    <location>
        <begin position="133"/>
        <end position="154"/>
    </location>
</feature>